<evidence type="ECO:0000313" key="1">
    <source>
        <dbReference type="EMBL" id="GFR16292.1"/>
    </source>
</evidence>
<dbReference type="OrthoDB" id="9986793at2759"/>
<dbReference type="Proteomes" id="UP000887116">
    <property type="component" value="Unassembled WGS sequence"/>
</dbReference>
<dbReference type="PANTHER" id="PTHR47326">
    <property type="entry name" value="TRANSPOSABLE ELEMENT TC3 TRANSPOSASE-LIKE PROTEIN"/>
    <property type="match status" value="1"/>
</dbReference>
<protein>
    <submittedName>
        <fullName evidence="1">Uncharacterized protein</fullName>
    </submittedName>
</protein>
<sequence>MSPSAFSIVCFIYGEAYFTRDGAFNHHNEHLLAVENPHAMRSHGVQNRFSVQFWDGVVGDLLVQQSLVPAPLTSSDYFIFLQKLLPNLIDLLP</sequence>
<accession>A0A8X6H3B5</accession>
<organism evidence="1 2">
    <name type="scientific">Trichonephila clavata</name>
    <name type="common">Joro spider</name>
    <name type="synonym">Nephila clavata</name>
    <dbReference type="NCBI Taxonomy" id="2740835"/>
    <lineage>
        <taxon>Eukaryota</taxon>
        <taxon>Metazoa</taxon>
        <taxon>Ecdysozoa</taxon>
        <taxon>Arthropoda</taxon>
        <taxon>Chelicerata</taxon>
        <taxon>Arachnida</taxon>
        <taxon>Araneae</taxon>
        <taxon>Araneomorphae</taxon>
        <taxon>Entelegynae</taxon>
        <taxon>Araneoidea</taxon>
        <taxon>Nephilidae</taxon>
        <taxon>Trichonephila</taxon>
    </lineage>
</organism>
<reference evidence="1" key="1">
    <citation type="submission" date="2020-07" db="EMBL/GenBank/DDBJ databases">
        <title>Multicomponent nature underlies the extraordinary mechanical properties of spider dragline silk.</title>
        <authorList>
            <person name="Kono N."/>
            <person name="Nakamura H."/>
            <person name="Mori M."/>
            <person name="Yoshida Y."/>
            <person name="Ohtoshi R."/>
            <person name="Malay A.D."/>
            <person name="Moran D.A.P."/>
            <person name="Tomita M."/>
            <person name="Numata K."/>
            <person name="Arakawa K."/>
        </authorList>
    </citation>
    <scope>NUCLEOTIDE SEQUENCE</scope>
</reference>
<gene>
    <name evidence="1" type="ORF">TNCT_460711</name>
</gene>
<proteinExistence type="predicted"/>
<comment type="caution">
    <text evidence="1">The sequence shown here is derived from an EMBL/GenBank/DDBJ whole genome shotgun (WGS) entry which is preliminary data.</text>
</comment>
<keyword evidence="2" id="KW-1185">Reference proteome</keyword>
<dbReference type="AlphaFoldDB" id="A0A8X6H3B5"/>
<dbReference type="PANTHER" id="PTHR47326:SF1">
    <property type="entry name" value="HTH PSQ-TYPE DOMAIN-CONTAINING PROTEIN"/>
    <property type="match status" value="1"/>
</dbReference>
<dbReference type="EMBL" id="BMAO01027366">
    <property type="protein sequence ID" value="GFR16292.1"/>
    <property type="molecule type" value="Genomic_DNA"/>
</dbReference>
<evidence type="ECO:0000313" key="2">
    <source>
        <dbReference type="Proteomes" id="UP000887116"/>
    </source>
</evidence>
<name>A0A8X6H3B5_TRICU</name>